<sequence>MKTPYNALTKIRSFFRHQRRLPTYQELADIMGFASKNAAFKLAHKLIEAGYLERDSKGKLIPKRLFAPLPQSGIIKAGFPTVADEDITDLVSFDEYLVHHPEATFVLHVSGDSMVDAGIHEGDLVLVDRIQPVKTGDIVVANVDGEWTLKYYQKSGGNIVLMPANKKYPPIRPEQSLEIAGVVTAMVRKYL</sequence>
<reference evidence="14 15" key="1">
    <citation type="journal article" date="2016" name="Nat. Commun.">
        <title>Thousands of microbial genomes shed light on interconnected biogeochemical processes in an aquifer system.</title>
        <authorList>
            <person name="Anantharaman K."/>
            <person name="Brown C.T."/>
            <person name="Hug L.A."/>
            <person name="Sharon I."/>
            <person name="Castelle C.J."/>
            <person name="Probst A.J."/>
            <person name="Thomas B.C."/>
            <person name="Singh A."/>
            <person name="Wilkins M.J."/>
            <person name="Karaoz U."/>
            <person name="Brodie E.L."/>
            <person name="Williams K.H."/>
            <person name="Hubbard S.S."/>
            <person name="Banfield J.F."/>
        </authorList>
    </citation>
    <scope>NUCLEOTIDE SEQUENCE [LARGE SCALE GENOMIC DNA]</scope>
</reference>
<evidence type="ECO:0000259" key="13">
    <source>
        <dbReference type="Pfam" id="PF00717"/>
    </source>
</evidence>
<accession>A0A1F7J8Q8</accession>
<protein>
    <submittedName>
        <fullName evidence="14">Repressor LexA</fullName>
    </submittedName>
</protein>
<evidence type="ECO:0000256" key="11">
    <source>
        <dbReference type="ARBA" id="ARBA00023236"/>
    </source>
</evidence>
<evidence type="ECO:0000256" key="4">
    <source>
        <dbReference type="ARBA" id="ARBA00022763"/>
    </source>
</evidence>
<dbReference type="NCBIfam" id="TIGR00498">
    <property type="entry name" value="lexA"/>
    <property type="match status" value="1"/>
</dbReference>
<proteinExistence type="inferred from homology"/>
<evidence type="ECO:0000256" key="7">
    <source>
        <dbReference type="ARBA" id="ARBA00023015"/>
    </source>
</evidence>
<feature type="domain" description="Peptidase S24/S26A/S26B/S26C" evidence="13">
    <location>
        <begin position="73"/>
        <end position="183"/>
    </location>
</feature>
<dbReference type="InterPro" id="IPR036388">
    <property type="entry name" value="WH-like_DNA-bd_sf"/>
</dbReference>
<evidence type="ECO:0000256" key="9">
    <source>
        <dbReference type="ARBA" id="ARBA00023163"/>
    </source>
</evidence>
<dbReference type="CDD" id="cd06529">
    <property type="entry name" value="S24_LexA-like"/>
    <property type="match status" value="1"/>
</dbReference>
<evidence type="ECO:0000256" key="6">
    <source>
        <dbReference type="ARBA" id="ARBA00022813"/>
    </source>
</evidence>
<keyword evidence="4" id="KW-0227">DNA damage</keyword>
<dbReference type="SUPFAM" id="SSF51306">
    <property type="entry name" value="LexA/Signal peptidase"/>
    <property type="match status" value="1"/>
</dbReference>
<dbReference type="NCBIfam" id="NF007621">
    <property type="entry name" value="PRK10276.1"/>
    <property type="match status" value="1"/>
</dbReference>
<dbReference type="Pfam" id="PF00717">
    <property type="entry name" value="Peptidase_S24"/>
    <property type="match status" value="1"/>
</dbReference>
<dbReference type="InterPro" id="IPR039418">
    <property type="entry name" value="LexA-like"/>
</dbReference>
<evidence type="ECO:0000256" key="12">
    <source>
        <dbReference type="RuleBase" id="RU003991"/>
    </source>
</evidence>
<dbReference type="InterPro" id="IPR036390">
    <property type="entry name" value="WH_DNA-bd_sf"/>
</dbReference>
<dbReference type="Proteomes" id="UP000178914">
    <property type="component" value="Unassembled WGS sequence"/>
</dbReference>
<dbReference type="SUPFAM" id="SSF46785">
    <property type="entry name" value="Winged helix' DNA-binding domain"/>
    <property type="match status" value="1"/>
</dbReference>
<dbReference type="GO" id="GO:0009432">
    <property type="term" value="P:SOS response"/>
    <property type="evidence" value="ECO:0007669"/>
    <property type="project" value="UniProtKB-KW"/>
</dbReference>
<keyword evidence="6 12" id="KW-0068">Autocatalytic cleavage</keyword>
<keyword evidence="10" id="KW-0234">DNA repair</keyword>
<keyword evidence="8" id="KW-0238">DNA-binding</keyword>
<dbReference type="InterPro" id="IPR006197">
    <property type="entry name" value="Peptidase_S24_LexA"/>
</dbReference>
<evidence type="ECO:0000313" key="14">
    <source>
        <dbReference type="EMBL" id="OGK51956.1"/>
    </source>
</evidence>
<dbReference type="InterPro" id="IPR006200">
    <property type="entry name" value="LexA"/>
</dbReference>
<gene>
    <name evidence="14" type="ORF">A3B02_02310</name>
</gene>
<dbReference type="Gene3D" id="1.10.10.10">
    <property type="entry name" value="Winged helix-like DNA-binding domain superfamily/Winged helix DNA-binding domain"/>
    <property type="match status" value="1"/>
</dbReference>
<dbReference type="STRING" id="1802068.A3B02_02310"/>
<keyword evidence="5 12" id="KW-0378">Hydrolase</keyword>
<keyword evidence="3" id="KW-0235">DNA replication</keyword>
<dbReference type="InterPro" id="IPR015927">
    <property type="entry name" value="Peptidase_S24_S26A/B/C"/>
</dbReference>
<name>A0A1F7J8Q8_9BACT</name>
<evidence type="ECO:0000256" key="2">
    <source>
        <dbReference type="ARBA" id="ARBA00022491"/>
    </source>
</evidence>
<dbReference type="InterPro" id="IPR050077">
    <property type="entry name" value="LexA_repressor"/>
</dbReference>
<dbReference type="PRINTS" id="PR00726">
    <property type="entry name" value="LEXASERPTASE"/>
</dbReference>
<dbReference type="EMBL" id="MGAS01000016">
    <property type="protein sequence ID" value="OGK51956.1"/>
    <property type="molecule type" value="Genomic_DNA"/>
</dbReference>
<keyword evidence="7" id="KW-0805">Transcription regulation</keyword>
<keyword evidence="2" id="KW-0678">Repressor</keyword>
<dbReference type="GO" id="GO:0045892">
    <property type="term" value="P:negative regulation of DNA-templated transcription"/>
    <property type="evidence" value="ECO:0007669"/>
    <property type="project" value="InterPro"/>
</dbReference>
<dbReference type="GO" id="GO:0006260">
    <property type="term" value="P:DNA replication"/>
    <property type="evidence" value="ECO:0007669"/>
    <property type="project" value="UniProtKB-KW"/>
</dbReference>
<organism evidence="14 15">
    <name type="scientific">Candidatus Roizmanbacteria bacterium RIFCSPLOWO2_01_FULL_42_14</name>
    <dbReference type="NCBI Taxonomy" id="1802068"/>
    <lineage>
        <taxon>Bacteria</taxon>
        <taxon>Candidatus Roizmaniibacteriota</taxon>
    </lineage>
</organism>
<dbReference type="GO" id="GO:0004252">
    <property type="term" value="F:serine-type endopeptidase activity"/>
    <property type="evidence" value="ECO:0007669"/>
    <property type="project" value="InterPro"/>
</dbReference>
<keyword evidence="11" id="KW-0742">SOS response</keyword>
<dbReference type="GO" id="GO:0006281">
    <property type="term" value="P:DNA repair"/>
    <property type="evidence" value="ECO:0007669"/>
    <property type="project" value="UniProtKB-KW"/>
</dbReference>
<evidence type="ECO:0000256" key="10">
    <source>
        <dbReference type="ARBA" id="ARBA00023204"/>
    </source>
</evidence>
<evidence type="ECO:0000313" key="15">
    <source>
        <dbReference type="Proteomes" id="UP000178914"/>
    </source>
</evidence>
<evidence type="ECO:0000256" key="5">
    <source>
        <dbReference type="ARBA" id="ARBA00022801"/>
    </source>
</evidence>
<evidence type="ECO:0000256" key="1">
    <source>
        <dbReference type="ARBA" id="ARBA00007484"/>
    </source>
</evidence>
<dbReference type="PANTHER" id="PTHR33516:SF2">
    <property type="entry name" value="LEXA REPRESSOR-RELATED"/>
    <property type="match status" value="1"/>
</dbReference>
<dbReference type="AlphaFoldDB" id="A0A1F7J8Q8"/>
<dbReference type="InterPro" id="IPR036286">
    <property type="entry name" value="LexA/Signal_pep-like_sf"/>
</dbReference>
<evidence type="ECO:0000256" key="8">
    <source>
        <dbReference type="ARBA" id="ARBA00023125"/>
    </source>
</evidence>
<keyword evidence="9" id="KW-0804">Transcription</keyword>
<dbReference type="GO" id="GO:0003677">
    <property type="term" value="F:DNA binding"/>
    <property type="evidence" value="ECO:0007669"/>
    <property type="project" value="UniProtKB-KW"/>
</dbReference>
<dbReference type="Gene3D" id="2.10.109.10">
    <property type="entry name" value="Umud Fragment, subunit A"/>
    <property type="match status" value="1"/>
</dbReference>
<evidence type="ECO:0000256" key="3">
    <source>
        <dbReference type="ARBA" id="ARBA00022705"/>
    </source>
</evidence>
<dbReference type="PANTHER" id="PTHR33516">
    <property type="entry name" value="LEXA REPRESSOR"/>
    <property type="match status" value="1"/>
</dbReference>
<comment type="similarity">
    <text evidence="1 12">Belongs to the peptidase S24 family.</text>
</comment>
<comment type="caution">
    <text evidence="14">The sequence shown here is derived from an EMBL/GenBank/DDBJ whole genome shotgun (WGS) entry which is preliminary data.</text>
</comment>